<organism evidence="18">
    <name type="scientific">Onygena corvina</name>
    <dbReference type="NCBI Taxonomy" id="180788"/>
    <lineage>
        <taxon>Eukaryota</taxon>
        <taxon>Fungi</taxon>
        <taxon>Dikarya</taxon>
        <taxon>Ascomycota</taxon>
        <taxon>Pezizomycotina</taxon>
        <taxon>Eurotiomycetes</taxon>
        <taxon>Eurotiomycetidae</taxon>
        <taxon>Onygenales</taxon>
        <taxon>Onygenaceae</taxon>
        <taxon>Onygena</taxon>
    </lineage>
</organism>
<evidence type="ECO:0000256" key="5">
    <source>
        <dbReference type="ARBA" id="ARBA00022525"/>
    </source>
</evidence>
<dbReference type="SMART" id="SM00944">
    <property type="entry name" value="Pro-kuma_activ"/>
    <property type="match status" value="1"/>
</dbReference>
<keyword evidence="9 15" id="KW-0378">Hydrolase</keyword>
<evidence type="ECO:0000256" key="8">
    <source>
        <dbReference type="ARBA" id="ARBA00022729"/>
    </source>
</evidence>
<evidence type="ECO:0000256" key="13">
    <source>
        <dbReference type="ARBA" id="ARBA00023145"/>
    </source>
</evidence>
<keyword evidence="7 15" id="KW-0479">Metal-binding</keyword>
<evidence type="ECO:0000256" key="10">
    <source>
        <dbReference type="ARBA" id="ARBA00022825"/>
    </source>
</evidence>
<keyword evidence="13" id="KW-0865">Zymogen</keyword>
<keyword evidence="11 15" id="KW-0106">Calcium</keyword>
<dbReference type="GO" id="GO:0004252">
    <property type="term" value="F:serine-type endopeptidase activity"/>
    <property type="evidence" value="ECO:0007669"/>
    <property type="project" value="UniProtKB-UniRule"/>
</dbReference>
<dbReference type="CDD" id="cd04056">
    <property type="entry name" value="Peptidases_S53"/>
    <property type="match status" value="1"/>
</dbReference>
<sequence>MKKPPHLSTLAYSALVGFIFEFTFVYFSLRAAVLLFGAVVFAATLPNDYHTVEELHSIPEGWIQGGCASPTSTIRMRLALFQEKAHAFEQMVLDISTPGHENYGKHMSRRALKDLLRPRKEVSDSVLSWLEEEGVERRFINNDGDWIHFVVSVSQAEKMLQTRFYRYFDSENPRVSIIRTLKYSVPTHLASMIQMIQPTTKFGKLKGQANSMAKIQAIAPPTNATVNCNTTMTPKCLRDLYKMGDSVATPDCRNVIGVSGYLNQYARYADFFKFIEFYAPELKGANFSVEYIGSGQNLQNSSRSSVEASLDIDYAIGLSNATTVFYTAGGNGPLVPDLDQPDEEHNANEPYLDQLHYLLSLPSEKLPAVLTTSYGENEQSVPREFSNATCSLFAQLGARGVSVIFSSGDSGVGTSCWTNDENKRTRFNPIFPATCPFVTSVGATFGIDPERAASFSSGGFSDRHARPSYQDDAVETYLDELGEQWEGLYNPDGRGMPDISAQGVNYRVYDHGMDVLVSGTSASAPAFAAMVANLNTIRLEANKPVLGYLNPFIYGPGRRGFTDIIHGGSTGCRGYMSPNFTAPAVPYASWNATEGWDPVTGLGTPNYEILAQIVARML</sequence>
<evidence type="ECO:0000256" key="2">
    <source>
        <dbReference type="ARBA" id="ARBA00002451"/>
    </source>
</evidence>
<feature type="active site" description="Charge relay system" evidence="15">
    <location>
        <position position="307"/>
    </location>
</feature>
<keyword evidence="10 15" id="KW-0720">Serine protease</keyword>
<dbReference type="GO" id="GO:0005576">
    <property type="term" value="C:extracellular region"/>
    <property type="evidence" value="ECO:0007669"/>
    <property type="project" value="UniProtKB-SubCell"/>
</dbReference>
<keyword evidence="14" id="KW-0325">Glycoprotein</keyword>
<name>A0A0B4VM51_9EURO</name>
<dbReference type="GO" id="GO:0046872">
    <property type="term" value="F:metal ion binding"/>
    <property type="evidence" value="ECO:0007669"/>
    <property type="project" value="UniProtKB-UniRule"/>
</dbReference>
<evidence type="ECO:0000256" key="15">
    <source>
        <dbReference type="PROSITE-ProRule" id="PRU01032"/>
    </source>
</evidence>
<dbReference type="InterPro" id="IPR036852">
    <property type="entry name" value="Peptidase_S8/S53_dom_sf"/>
</dbReference>
<evidence type="ECO:0000256" key="7">
    <source>
        <dbReference type="ARBA" id="ARBA00022723"/>
    </source>
</evidence>
<dbReference type="GO" id="GO:0006508">
    <property type="term" value="P:proteolysis"/>
    <property type="evidence" value="ECO:0007669"/>
    <property type="project" value="UniProtKB-KW"/>
</dbReference>
<keyword evidence="16" id="KW-0472">Membrane</keyword>
<feature type="binding site" evidence="15">
    <location>
        <position position="564"/>
    </location>
    <ligand>
        <name>Ca(2+)</name>
        <dbReference type="ChEBI" id="CHEBI:29108"/>
    </ligand>
</feature>
<evidence type="ECO:0000256" key="11">
    <source>
        <dbReference type="ARBA" id="ARBA00022837"/>
    </source>
</evidence>
<feature type="transmembrane region" description="Helical" evidence="16">
    <location>
        <begin position="12"/>
        <end position="45"/>
    </location>
</feature>
<accession>A0A0B4VM51</accession>
<dbReference type="SUPFAM" id="SSF52743">
    <property type="entry name" value="Subtilisin-like"/>
    <property type="match status" value="1"/>
</dbReference>
<dbReference type="InterPro" id="IPR030400">
    <property type="entry name" value="Sedolisin_dom"/>
</dbReference>
<evidence type="ECO:0000256" key="12">
    <source>
        <dbReference type="ARBA" id="ARBA00023026"/>
    </source>
</evidence>
<dbReference type="PANTHER" id="PTHR14218:SF32">
    <property type="entry name" value="TRIPEPTIDYL PEPTIDASE SED3 (AFU_ORTHOLOGUE AFUA_3G08930)"/>
    <property type="match status" value="1"/>
</dbReference>
<dbReference type="EC" id="3.4.14.10" evidence="4"/>
<feature type="binding site" evidence="15">
    <location>
        <position position="563"/>
    </location>
    <ligand>
        <name>Ca(2+)</name>
        <dbReference type="ChEBI" id="CHEBI:29108"/>
    </ligand>
</feature>
<keyword evidence="6 15" id="KW-0645">Protease</keyword>
<dbReference type="GO" id="GO:0008240">
    <property type="term" value="F:tripeptidyl-peptidase activity"/>
    <property type="evidence" value="ECO:0007669"/>
    <property type="project" value="UniProtKB-EC"/>
</dbReference>
<dbReference type="Pfam" id="PF09286">
    <property type="entry name" value="Pro-kuma_activ"/>
    <property type="match status" value="1"/>
</dbReference>
<keyword evidence="5" id="KW-0964">Secreted</keyword>
<dbReference type="EMBL" id="KP290830">
    <property type="protein sequence ID" value="AJD23157.1"/>
    <property type="molecule type" value="mRNA"/>
</dbReference>
<dbReference type="PANTHER" id="PTHR14218">
    <property type="entry name" value="PROTEASE S8 TRIPEPTIDYL PEPTIDASE I CLN2"/>
    <property type="match status" value="1"/>
</dbReference>
<evidence type="ECO:0000256" key="3">
    <source>
        <dbReference type="ARBA" id="ARBA00004239"/>
    </source>
</evidence>
<keyword evidence="8" id="KW-0732">Signal</keyword>
<reference evidence="18" key="1">
    <citation type="journal article" date="2015" name="Appl. Microbiol. Biotechnol.">
        <title>Genome and secretome analyses provide insights into keratin decomposition by novel proteases from the non-pathogenic fungus Onygena corvina.</title>
        <authorList>
            <person name="Huang Y."/>
            <person name="Busk P.K."/>
            <person name="Herbst F.A."/>
            <person name="Lange L."/>
        </authorList>
    </citation>
    <scope>NUCLEOTIDE SEQUENCE</scope>
    <source>
        <strain evidence="18">CBS 281.48</strain>
    </source>
</reference>
<dbReference type="InterPro" id="IPR015366">
    <property type="entry name" value="S53_propep"/>
</dbReference>
<evidence type="ECO:0000256" key="4">
    <source>
        <dbReference type="ARBA" id="ARBA00012462"/>
    </source>
</evidence>
<comment type="catalytic activity">
    <reaction evidence="1">
        <text>Release of an N-terminal tripeptide from a polypeptide.</text>
        <dbReference type="EC" id="3.4.14.10"/>
    </reaction>
</comment>
<comment type="subcellular location">
    <subcellularLocation>
        <location evidence="3">Secreted</location>
        <location evidence="3">Extracellular space</location>
    </subcellularLocation>
</comment>
<dbReference type="Pfam" id="PF00082">
    <property type="entry name" value="Peptidase_S8"/>
    <property type="match status" value="1"/>
</dbReference>
<keyword evidence="16" id="KW-1133">Transmembrane helix</keyword>
<evidence type="ECO:0000256" key="1">
    <source>
        <dbReference type="ARBA" id="ARBA00001910"/>
    </source>
</evidence>
<protein>
    <recommendedName>
        <fullName evidence="4">tripeptidyl-peptidase II</fullName>
        <ecNumber evidence="4">3.4.14.10</ecNumber>
    </recommendedName>
</protein>
<feature type="binding site" evidence="15">
    <location>
        <position position="597"/>
    </location>
    <ligand>
        <name>Ca(2+)</name>
        <dbReference type="ChEBI" id="CHEBI:29108"/>
    </ligand>
</feature>
<keyword evidence="16" id="KW-0812">Transmembrane</keyword>
<feature type="active site" description="Charge relay system" evidence="15">
    <location>
        <position position="311"/>
    </location>
</feature>
<dbReference type="PROSITE" id="PS51695">
    <property type="entry name" value="SEDOLISIN"/>
    <property type="match status" value="1"/>
</dbReference>
<dbReference type="InterPro" id="IPR050819">
    <property type="entry name" value="Tripeptidyl-peptidase_I"/>
</dbReference>
<dbReference type="InterPro" id="IPR000209">
    <property type="entry name" value="Peptidase_S8/S53_dom"/>
</dbReference>
<keyword evidence="12" id="KW-0843">Virulence</keyword>
<dbReference type="AlphaFoldDB" id="A0A0B4VM51"/>
<comment type="cofactor">
    <cofactor evidence="15">
        <name>Ca(2+)</name>
        <dbReference type="ChEBI" id="CHEBI:29108"/>
    </cofactor>
    <text evidence="15">Binds 1 Ca(2+) ion per subunit.</text>
</comment>
<evidence type="ECO:0000313" key="18">
    <source>
        <dbReference type="EMBL" id="AJD23157.1"/>
    </source>
</evidence>
<dbReference type="FunFam" id="3.40.50.200:FF:000015">
    <property type="entry name" value="Tripeptidyl peptidase A"/>
    <property type="match status" value="1"/>
</dbReference>
<feature type="binding site" evidence="15">
    <location>
        <position position="595"/>
    </location>
    <ligand>
        <name>Ca(2+)</name>
        <dbReference type="ChEBI" id="CHEBI:29108"/>
    </ligand>
</feature>
<evidence type="ECO:0000259" key="17">
    <source>
        <dbReference type="PROSITE" id="PS51695"/>
    </source>
</evidence>
<comment type="function">
    <text evidence="2">Secreted tripeptidyl-peptidase which degrades proteins at acidic pHs and is involved in virulence.</text>
</comment>
<dbReference type="Gene3D" id="3.40.50.200">
    <property type="entry name" value="Peptidase S8/S53 domain"/>
    <property type="match status" value="1"/>
</dbReference>
<dbReference type="CDD" id="cd11377">
    <property type="entry name" value="Pro-peptidase_S53"/>
    <property type="match status" value="1"/>
</dbReference>
<evidence type="ECO:0000256" key="16">
    <source>
        <dbReference type="SAM" id="Phobius"/>
    </source>
</evidence>
<dbReference type="SUPFAM" id="SSF54897">
    <property type="entry name" value="Protease propeptides/inhibitors"/>
    <property type="match status" value="1"/>
</dbReference>
<feature type="domain" description="Peptidase S53" evidence="17">
    <location>
        <begin position="231"/>
        <end position="617"/>
    </location>
</feature>
<evidence type="ECO:0000256" key="9">
    <source>
        <dbReference type="ARBA" id="ARBA00022801"/>
    </source>
</evidence>
<evidence type="ECO:0000256" key="14">
    <source>
        <dbReference type="ARBA" id="ARBA00023180"/>
    </source>
</evidence>
<proteinExistence type="evidence at transcript level"/>
<evidence type="ECO:0000256" key="6">
    <source>
        <dbReference type="ARBA" id="ARBA00022670"/>
    </source>
</evidence>
<feature type="active site" description="Charge relay system" evidence="15">
    <location>
        <position position="521"/>
    </location>
</feature>